<proteinExistence type="predicted"/>
<evidence type="ECO:0000256" key="1">
    <source>
        <dbReference type="SAM" id="Coils"/>
    </source>
</evidence>
<name>A0A8S5MP10_9CAUD</name>
<protein>
    <submittedName>
        <fullName evidence="2">Uncharacterized protein</fullName>
    </submittedName>
</protein>
<keyword evidence="1" id="KW-0175">Coiled coil</keyword>
<reference evidence="2" key="1">
    <citation type="journal article" date="2021" name="Proc. Natl. Acad. Sci. U.S.A.">
        <title>A Catalog of Tens of Thousands of Viruses from Human Metagenomes Reveals Hidden Associations with Chronic Diseases.</title>
        <authorList>
            <person name="Tisza M.J."/>
            <person name="Buck C.B."/>
        </authorList>
    </citation>
    <scope>NUCLEOTIDE SEQUENCE</scope>
    <source>
        <strain evidence="2">CtLR131</strain>
    </source>
</reference>
<accession>A0A8S5MP10</accession>
<sequence>MSYRALANKHKIAPSRVSAVGKKQNWVKKRDKYRSNVAQVALHNARTTEIKNKSQKLNNLIEAADQLAFELKKALDDPEQLYRQILRTSSGAEAVRTTKKLDTRALKDFASTISTMNDTIKQLNDLTEDEDKKSVEIKIIEGKKEWAQ</sequence>
<organism evidence="2">
    <name type="scientific">Siphoviridae sp. ctLR131</name>
    <dbReference type="NCBI Taxonomy" id="2826250"/>
    <lineage>
        <taxon>Viruses</taxon>
        <taxon>Duplodnaviria</taxon>
        <taxon>Heunggongvirae</taxon>
        <taxon>Uroviricota</taxon>
        <taxon>Caudoviricetes</taxon>
    </lineage>
</organism>
<dbReference type="EMBL" id="BK014949">
    <property type="protein sequence ID" value="DAD83984.1"/>
    <property type="molecule type" value="Genomic_DNA"/>
</dbReference>
<feature type="coiled-coil region" evidence="1">
    <location>
        <begin position="50"/>
        <end position="77"/>
    </location>
</feature>
<evidence type="ECO:0000313" key="2">
    <source>
        <dbReference type="EMBL" id="DAD83984.1"/>
    </source>
</evidence>